<protein>
    <submittedName>
        <fullName evidence="1">Uncharacterized protein</fullName>
    </submittedName>
</protein>
<dbReference type="SUPFAM" id="SSF75169">
    <property type="entry name" value="DsrEFH-like"/>
    <property type="match status" value="1"/>
</dbReference>
<dbReference type="InterPro" id="IPR003787">
    <property type="entry name" value="Sulphur_relay_DsrE/F-like"/>
</dbReference>
<dbReference type="PANTHER" id="PTHR37691">
    <property type="entry name" value="BLR3518 PROTEIN"/>
    <property type="match status" value="1"/>
</dbReference>
<sequence length="145" mass="16652">MKNMIILMLFIFNFINADTQLAEPKPAIDNPRKFVFPITDWDRSHVNHILSSANNVIKFYGIDNTEVVIVAYSQGINSLVSNRDKRIQKRVEALMTYGVEFIACGNTMRTLKIDKKYLLDGVEVVTAGIVELIERQLRGYIYIRP</sequence>
<reference evidence="1" key="1">
    <citation type="submission" date="2016-10" db="EMBL/GenBank/DDBJ databases">
        <authorList>
            <person name="de Groot N.N."/>
        </authorList>
    </citation>
    <scope>NUCLEOTIDE SEQUENCE</scope>
</reference>
<evidence type="ECO:0000313" key="1">
    <source>
        <dbReference type="EMBL" id="SFV58091.1"/>
    </source>
</evidence>
<dbReference type="EMBL" id="FPHG01000034">
    <property type="protein sequence ID" value="SFV58091.1"/>
    <property type="molecule type" value="Genomic_DNA"/>
</dbReference>
<dbReference type="PANTHER" id="PTHR37691:SF1">
    <property type="entry name" value="BLR3518 PROTEIN"/>
    <property type="match status" value="1"/>
</dbReference>
<gene>
    <name evidence="1" type="ORF">MNB_SV-9-530</name>
</gene>
<accession>A0A1W1BXA2</accession>
<dbReference type="Pfam" id="PF02635">
    <property type="entry name" value="DsrE"/>
    <property type="match status" value="1"/>
</dbReference>
<dbReference type="InterPro" id="IPR027396">
    <property type="entry name" value="DsrEFH-like"/>
</dbReference>
<organism evidence="1">
    <name type="scientific">hydrothermal vent metagenome</name>
    <dbReference type="NCBI Taxonomy" id="652676"/>
    <lineage>
        <taxon>unclassified sequences</taxon>
        <taxon>metagenomes</taxon>
        <taxon>ecological metagenomes</taxon>
    </lineage>
</organism>
<proteinExistence type="predicted"/>
<dbReference type="AlphaFoldDB" id="A0A1W1BXA2"/>
<dbReference type="Gene3D" id="3.40.1260.10">
    <property type="entry name" value="DsrEFH-like"/>
    <property type="match status" value="1"/>
</dbReference>
<name>A0A1W1BXA2_9ZZZZ</name>